<evidence type="ECO:0000256" key="2">
    <source>
        <dbReference type="ARBA" id="ARBA00022803"/>
    </source>
</evidence>
<gene>
    <name evidence="6" type="ORF">C9I47_0100</name>
</gene>
<dbReference type="RefSeq" id="WP_111265009.1">
    <property type="nucleotide sequence ID" value="NZ_CP029843.1"/>
</dbReference>
<dbReference type="InterPro" id="IPR013105">
    <property type="entry name" value="TPR_2"/>
</dbReference>
<dbReference type="AlphaFoldDB" id="A0A2U9SZR6"/>
<dbReference type="PROSITE" id="PS50005">
    <property type="entry name" value="TPR"/>
    <property type="match status" value="1"/>
</dbReference>
<protein>
    <submittedName>
        <fullName evidence="6">Tetratricopeptide repeat</fullName>
    </submittedName>
</protein>
<feature type="signal peptide" evidence="5">
    <location>
        <begin position="1"/>
        <end position="23"/>
    </location>
</feature>
<dbReference type="SMART" id="SM00028">
    <property type="entry name" value="TPR"/>
    <property type="match status" value="1"/>
</dbReference>
<evidence type="ECO:0000256" key="4">
    <source>
        <dbReference type="SAM" id="MobiDB-lite"/>
    </source>
</evidence>
<proteinExistence type="predicted"/>
<name>A0A2U9SZR6_9GAMM</name>
<dbReference type="OrthoDB" id="8741349at2"/>
<feature type="repeat" description="TPR" evidence="3">
    <location>
        <begin position="67"/>
        <end position="100"/>
    </location>
</feature>
<evidence type="ECO:0000256" key="5">
    <source>
        <dbReference type="SAM" id="SignalP"/>
    </source>
</evidence>
<dbReference type="Gene3D" id="1.25.40.10">
    <property type="entry name" value="Tetratricopeptide repeat domain"/>
    <property type="match status" value="1"/>
</dbReference>
<sequence>MGRLSVRLLPVVLSLALAACASAPAPRAATIDLVETERLAEQAYRQGDHARAAELYADIVEAMPGEADYWYRLGNAYARQGLSQQAALSYQQSLALDSGNARGWHNMGMMHLKLAHEAFEAGEKRGSKRARVHEENRRLAEATARVLEHGGRAVSAPAPAMATPVTAMPEPGAAATDGSPAAAPEAVDAGINEEAGGSR</sequence>
<organism evidence="6 7">
    <name type="scientific">Marilutibacter maris</name>
    <dbReference type="NCBI Taxonomy" id="1605891"/>
    <lineage>
        <taxon>Bacteria</taxon>
        <taxon>Pseudomonadati</taxon>
        <taxon>Pseudomonadota</taxon>
        <taxon>Gammaproteobacteria</taxon>
        <taxon>Lysobacterales</taxon>
        <taxon>Lysobacteraceae</taxon>
        <taxon>Marilutibacter</taxon>
    </lineage>
</organism>
<dbReference type="Proteomes" id="UP000249447">
    <property type="component" value="Chromosome"/>
</dbReference>
<feature type="chain" id="PRO_5015965580" evidence="5">
    <location>
        <begin position="24"/>
        <end position="199"/>
    </location>
</feature>
<dbReference type="SUPFAM" id="SSF48452">
    <property type="entry name" value="TPR-like"/>
    <property type="match status" value="1"/>
</dbReference>
<feature type="region of interest" description="Disordered" evidence="4">
    <location>
        <begin position="150"/>
        <end position="199"/>
    </location>
</feature>
<dbReference type="InterPro" id="IPR019734">
    <property type="entry name" value="TPR_rpt"/>
</dbReference>
<keyword evidence="2 3" id="KW-0802">TPR repeat</keyword>
<evidence type="ECO:0000313" key="6">
    <source>
        <dbReference type="EMBL" id="AWV05826.1"/>
    </source>
</evidence>
<dbReference type="PROSITE" id="PS51257">
    <property type="entry name" value="PROKAR_LIPOPROTEIN"/>
    <property type="match status" value="1"/>
</dbReference>
<keyword evidence="5" id="KW-0732">Signal</keyword>
<feature type="compositionally biased region" description="Low complexity" evidence="4">
    <location>
        <begin position="153"/>
        <end position="186"/>
    </location>
</feature>
<evidence type="ECO:0000313" key="7">
    <source>
        <dbReference type="Proteomes" id="UP000249447"/>
    </source>
</evidence>
<dbReference type="Pfam" id="PF07719">
    <property type="entry name" value="TPR_2"/>
    <property type="match status" value="1"/>
</dbReference>
<dbReference type="InterPro" id="IPR011990">
    <property type="entry name" value="TPR-like_helical_dom_sf"/>
</dbReference>
<dbReference type="KEGG" id="lmb:C9I47_0100"/>
<evidence type="ECO:0000256" key="3">
    <source>
        <dbReference type="PROSITE-ProRule" id="PRU00339"/>
    </source>
</evidence>
<reference evidence="6 7" key="1">
    <citation type="submission" date="2018-05" db="EMBL/GenBank/DDBJ databases">
        <title>The complete genome of Lysobacter maris HZ9B, a marine bacterium antagonistic against terrestrial plant pathogens.</title>
        <authorList>
            <person name="Zhang X.-Q."/>
        </authorList>
    </citation>
    <scope>NUCLEOTIDE SEQUENCE [LARGE SCALE GENOMIC DNA]</scope>
    <source>
        <strain evidence="6 7">HZ9B</strain>
    </source>
</reference>
<accession>A0A2U9SZR6</accession>
<keyword evidence="1" id="KW-0677">Repeat</keyword>
<dbReference type="EMBL" id="CP029843">
    <property type="protein sequence ID" value="AWV05826.1"/>
    <property type="molecule type" value="Genomic_DNA"/>
</dbReference>
<keyword evidence="7" id="KW-1185">Reference proteome</keyword>
<evidence type="ECO:0000256" key="1">
    <source>
        <dbReference type="ARBA" id="ARBA00022737"/>
    </source>
</evidence>